<keyword evidence="2" id="KW-0479">Metal-binding</keyword>
<keyword evidence="4" id="KW-0862">Zinc</keyword>
<dbReference type="EMBL" id="CP036402">
    <property type="protein sequence ID" value="QBI21472.1"/>
    <property type="molecule type" value="Genomic_DNA"/>
</dbReference>
<dbReference type="Pfam" id="PF00753">
    <property type="entry name" value="Lactamase_B"/>
    <property type="match status" value="1"/>
</dbReference>
<dbReference type="GO" id="GO:0016787">
    <property type="term" value="F:hydrolase activity"/>
    <property type="evidence" value="ECO:0007669"/>
    <property type="project" value="UniProtKB-KW"/>
</dbReference>
<evidence type="ECO:0000313" key="7">
    <source>
        <dbReference type="EMBL" id="QBI21472.1"/>
    </source>
</evidence>
<feature type="region of interest" description="Disordered" evidence="5">
    <location>
        <begin position="209"/>
        <end position="233"/>
    </location>
</feature>
<reference evidence="7 8" key="1">
    <citation type="submission" date="2019-01" db="EMBL/GenBank/DDBJ databases">
        <title>Egibacter rhizosphaerae EGI 80759T.</title>
        <authorList>
            <person name="Chen D.-D."/>
            <person name="Tian Y."/>
            <person name="Jiao J.-Y."/>
            <person name="Zhang X.-T."/>
            <person name="Zhang Y.-G."/>
            <person name="Zhang Y."/>
            <person name="Xiao M."/>
            <person name="Shu W.-S."/>
            <person name="Li W.-J."/>
        </authorList>
    </citation>
    <scope>NUCLEOTIDE SEQUENCE [LARGE SCALE GENOMIC DNA]</scope>
    <source>
        <strain evidence="7 8">EGI 80759</strain>
    </source>
</reference>
<dbReference type="InterPro" id="IPR001279">
    <property type="entry name" value="Metallo-B-lactamas"/>
</dbReference>
<keyword evidence="8" id="KW-1185">Reference proteome</keyword>
<dbReference type="SMART" id="SM00849">
    <property type="entry name" value="Lactamase_B"/>
    <property type="match status" value="1"/>
</dbReference>
<dbReference type="OrthoDB" id="2971563at2"/>
<evidence type="ECO:0000256" key="5">
    <source>
        <dbReference type="SAM" id="MobiDB-lite"/>
    </source>
</evidence>
<dbReference type="KEGG" id="erz:ER308_19130"/>
<evidence type="ECO:0000256" key="4">
    <source>
        <dbReference type="ARBA" id="ARBA00022833"/>
    </source>
</evidence>
<proteinExistence type="predicted"/>
<protein>
    <submittedName>
        <fullName evidence="7">MBL fold metallo-hydrolase</fullName>
    </submittedName>
</protein>
<sequence>MATSDARFLDVLTLGVWQANCYVLGDRERGEAVVVDPGQDGGPPVRERLTAHGVDCVAILLTHGHLDHVWAVPELARSLDVPVLLHPEDRWLWDDPAAAFGEMLPPDVLERELGLVWEPPTEQLDAIHDRQRLTFAGFDLEVRHTPGHTPGSSVFLLDDDHALGDPLLLSGDLLFAGSVGRTDFPRGSWEQQLMSLKDAVLSLDDTTRVAPGHGPETTVGTERGTNPFLTQAR</sequence>
<evidence type="ECO:0000256" key="2">
    <source>
        <dbReference type="ARBA" id="ARBA00022723"/>
    </source>
</evidence>
<dbReference type="SUPFAM" id="SSF56281">
    <property type="entry name" value="Metallo-hydrolase/oxidoreductase"/>
    <property type="match status" value="1"/>
</dbReference>
<dbReference type="AlphaFoldDB" id="A0A411YJU7"/>
<dbReference type="GO" id="GO:0046872">
    <property type="term" value="F:metal ion binding"/>
    <property type="evidence" value="ECO:0007669"/>
    <property type="project" value="UniProtKB-KW"/>
</dbReference>
<dbReference type="Gene3D" id="3.60.15.10">
    <property type="entry name" value="Ribonuclease Z/Hydroxyacylglutathione hydrolase-like"/>
    <property type="match status" value="1"/>
</dbReference>
<keyword evidence="3 7" id="KW-0378">Hydrolase</keyword>
<dbReference type="InterPro" id="IPR051453">
    <property type="entry name" value="MBL_Glyoxalase_II"/>
</dbReference>
<evidence type="ECO:0000259" key="6">
    <source>
        <dbReference type="SMART" id="SM00849"/>
    </source>
</evidence>
<dbReference type="RefSeq" id="WP_131156464.1">
    <property type="nucleotide sequence ID" value="NZ_CP036402.1"/>
</dbReference>
<gene>
    <name evidence="7" type="ORF">ER308_19130</name>
</gene>
<dbReference type="PANTHER" id="PTHR46233:SF3">
    <property type="entry name" value="HYDROXYACYLGLUTATHIONE HYDROLASE GLOC"/>
    <property type="match status" value="1"/>
</dbReference>
<feature type="domain" description="Metallo-beta-lactamase" evidence="6">
    <location>
        <begin position="18"/>
        <end position="213"/>
    </location>
</feature>
<name>A0A411YJU7_9ACTN</name>
<dbReference type="InterPro" id="IPR036866">
    <property type="entry name" value="RibonucZ/Hydroxyglut_hydro"/>
</dbReference>
<evidence type="ECO:0000256" key="1">
    <source>
        <dbReference type="ARBA" id="ARBA00001947"/>
    </source>
</evidence>
<dbReference type="PANTHER" id="PTHR46233">
    <property type="entry name" value="HYDROXYACYLGLUTATHIONE HYDROLASE GLOC"/>
    <property type="match status" value="1"/>
</dbReference>
<accession>A0A411YJU7</accession>
<organism evidence="7 8">
    <name type="scientific">Egibacter rhizosphaerae</name>
    <dbReference type="NCBI Taxonomy" id="1670831"/>
    <lineage>
        <taxon>Bacteria</taxon>
        <taxon>Bacillati</taxon>
        <taxon>Actinomycetota</taxon>
        <taxon>Nitriliruptoria</taxon>
        <taxon>Egibacterales</taxon>
        <taxon>Egibacteraceae</taxon>
        <taxon>Egibacter</taxon>
    </lineage>
</organism>
<evidence type="ECO:0000313" key="8">
    <source>
        <dbReference type="Proteomes" id="UP000291469"/>
    </source>
</evidence>
<dbReference type="CDD" id="cd06262">
    <property type="entry name" value="metallo-hydrolase-like_MBL-fold"/>
    <property type="match status" value="1"/>
</dbReference>
<feature type="compositionally biased region" description="Polar residues" evidence="5">
    <location>
        <begin position="218"/>
        <end position="233"/>
    </location>
</feature>
<evidence type="ECO:0000256" key="3">
    <source>
        <dbReference type="ARBA" id="ARBA00022801"/>
    </source>
</evidence>
<comment type="cofactor">
    <cofactor evidence="1">
        <name>Zn(2+)</name>
        <dbReference type="ChEBI" id="CHEBI:29105"/>
    </cofactor>
</comment>
<dbReference type="Proteomes" id="UP000291469">
    <property type="component" value="Chromosome"/>
</dbReference>